<evidence type="ECO:0000313" key="12">
    <source>
        <dbReference type="EMBL" id="GAA3700194.1"/>
    </source>
</evidence>
<keyword evidence="3" id="KW-0328">Glycosyltransferase</keyword>
<keyword evidence="10" id="KW-1133">Transmembrane helix</keyword>
<sequence length="244" mass="26878">MVVPAYNEAATLPAALTSLRRQELDGDSFEIIVVDNGSDDATAEIARAYGARVVSEPRRGVCDARQAGVEAARGEFVVSTDADTTHPADWLRRIDARLQNRPDAVAVAGPCSYADPPWWGRVFPRVGFALVAVVARLTGRPSYLTATNVAFRRQGFPGYDTRLTQGGDEVDLLRRLRARGPVLWDAGNEVSTSARRFRLGFVHTLVVSYGYYYLLSTLVNRITRRRVIGVAPAVRPEPVRPERP</sequence>
<evidence type="ECO:0000256" key="6">
    <source>
        <dbReference type="ARBA" id="ARBA00037281"/>
    </source>
</evidence>
<dbReference type="CDD" id="cd00761">
    <property type="entry name" value="Glyco_tranf_GTA_type"/>
    <property type="match status" value="1"/>
</dbReference>
<keyword evidence="13" id="KW-1185">Reference proteome</keyword>
<evidence type="ECO:0000259" key="11">
    <source>
        <dbReference type="Pfam" id="PF00535"/>
    </source>
</evidence>
<gene>
    <name evidence="12" type="ORF">GCM10022204_16120</name>
</gene>
<dbReference type="SUPFAM" id="SSF53448">
    <property type="entry name" value="Nucleotide-diphospho-sugar transferases"/>
    <property type="match status" value="1"/>
</dbReference>
<dbReference type="Proteomes" id="UP001500051">
    <property type="component" value="Unassembled WGS sequence"/>
</dbReference>
<comment type="similarity">
    <text evidence="8">Belongs to the glycosyltransferase 2 family. CrtQ subfamily.</text>
</comment>
<comment type="subcellular location">
    <subcellularLocation>
        <location evidence="1">Cell membrane</location>
    </subcellularLocation>
</comment>
<evidence type="ECO:0000256" key="7">
    <source>
        <dbReference type="ARBA" id="ARBA00037904"/>
    </source>
</evidence>
<keyword evidence="2" id="KW-1003">Cell membrane</keyword>
<dbReference type="PANTHER" id="PTHR43646:SF2">
    <property type="entry name" value="GLYCOSYLTRANSFERASE 2-LIKE DOMAIN-CONTAINING PROTEIN"/>
    <property type="match status" value="1"/>
</dbReference>
<comment type="function">
    <text evidence="6">Catalyzes the glycosylation of 4,4'-diaponeurosporenoate, i.e. the esterification of glucose at the C1'' position with the carboxyl group of 4,4'-diaponeurosporenic acid, to form glycosyl-4,4'-diaponeurosporenoate. This is a step in the biosynthesis of staphyloxanthin, an orange pigment present in most staphylococci strains.</text>
</comment>
<evidence type="ECO:0000256" key="8">
    <source>
        <dbReference type="ARBA" id="ARBA00038120"/>
    </source>
</evidence>
<evidence type="ECO:0000256" key="9">
    <source>
        <dbReference type="ARBA" id="ARBA00040345"/>
    </source>
</evidence>
<dbReference type="Gene3D" id="3.90.550.10">
    <property type="entry name" value="Spore Coat Polysaccharide Biosynthesis Protein SpsA, Chain A"/>
    <property type="match status" value="1"/>
</dbReference>
<dbReference type="EMBL" id="BAAAYX010000004">
    <property type="protein sequence ID" value="GAA3700194.1"/>
    <property type="molecule type" value="Genomic_DNA"/>
</dbReference>
<dbReference type="PANTHER" id="PTHR43646">
    <property type="entry name" value="GLYCOSYLTRANSFERASE"/>
    <property type="match status" value="1"/>
</dbReference>
<keyword evidence="5 10" id="KW-0472">Membrane</keyword>
<evidence type="ECO:0000256" key="1">
    <source>
        <dbReference type="ARBA" id="ARBA00004236"/>
    </source>
</evidence>
<protein>
    <recommendedName>
        <fullName evidence="9">4,4'-diaponeurosporenoate glycosyltransferase</fullName>
    </recommendedName>
</protein>
<keyword evidence="10" id="KW-0812">Transmembrane</keyword>
<comment type="pathway">
    <text evidence="7">Carotenoid biosynthesis; staphyloxanthin biosynthesis; staphyloxanthin from farnesyl diphosphate: step 4/5.</text>
</comment>
<evidence type="ECO:0000256" key="2">
    <source>
        <dbReference type="ARBA" id="ARBA00022475"/>
    </source>
</evidence>
<evidence type="ECO:0000256" key="4">
    <source>
        <dbReference type="ARBA" id="ARBA00022679"/>
    </source>
</evidence>
<feature type="domain" description="Glycosyltransferase 2-like" evidence="11">
    <location>
        <begin position="2"/>
        <end position="122"/>
    </location>
</feature>
<reference evidence="13" key="1">
    <citation type="journal article" date="2019" name="Int. J. Syst. Evol. Microbiol.">
        <title>The Global Catalogue of Microorganisms (GCM) 10K type strain sequencing project: providing services to taxonomists for standard genome sequencing and annotation.</title>
        <authorList>
            <consortium name="The Broad Institute Genomics Platform"/>
            <consortium name="The Broad Institute Genome Sequencing Center for Infectious Disease"/>
            <person name="Wu L."/>
            <person name="Ma J."/>
        </authorList>
    </citation>
    <scope>NUCLEOTIDE SEQUENCE [LARGE SCALE GENOMIC DNA]</scope>
    <source>
        <strain evidence="13">JCM 16548</strain>
    </source>
</reference>
<proteinExistence type="inferred from homology"/>
<keyword evidence="4" id="KW-0808">Transferase</keyword>
<organism evidence="12 13">
    <name type="scientific">Microlunatus aurantiacus</name>
    <dbReference type="NCBI Taxonomy" id="446786"/>
    <lineage>
        <taxon>Bacteria</taxon>
        <taxon>Bacillati</taxon>
        <taxon>Actinomycetota</taxon>
        <taxon>Actinomycetes</taxon>
        <taxon>Propionibacteriales</taxon>
        <taxon>Propionibacteriaceae</taxon>
        <taxon>Microlunatus</taxon>
    </lineage>
</organism>
<name>A0ABP7D7A9_9ACTN</name>
<dbReference type="InterPro" id="IPR001173">
    <property type="entry name" value="Glyco_trans_2-like"/>
</dbReference>
<feature type="transmembrane region" description="Helical" evidence="10">
    <location>
        <begin position="197"/>
        <end position="215"/>
    </location>
</feature>
<evidence type="ECO:0000256" key="3">
    <source>
        <dbReference type="ARBA" id="ARBA00022676"/>
    </source>
</evidence>
<evidence type="ECO:0000313" key="13">
    <source>
        <dbReference type="Proteomes" id="UP001500051"/>
    </source>
</evidence>
<evidence type="ECO:0000256" key="10">
    <source>
        <dbReference type="SAM" id="Phobius"/>
    </source>
</evidence>
<dbReference type="InterPro" id="IPR029044">
    <property type="entry name" value="Nucleotide-diphossugar_trans"/>
</dbReference>
<comment type="caution">
    <text evidence="12">The sequence shown here is derived from an EMBL/GenBank/DDBJ whole genome shotgun (WGS) entry which is preliminary data.</text>
</comment>
<dbReference type="Pfam" id="PF00535">
    <property type="entry name" value="Glycos_transf_2"/>
    <property type="match status" value="1"/>
</dbReference>
<evidence type="ECO:0000256" key="5">
    <source>
        <dbReference type="ARBA" id="ARBA00023136"/>
    </source>
</evidence>
<accession>A0ABP7D7A9</accession>